<protein>
    <submittedName>
        <fullName evidence="5">Phosphatidylserine decarboxylase</fullName>
        <ecNumber evidence="5">4.1.1.65</ecNumber>
    </submittedName>
</protein>
<evidence type="ECO:0000256" key="3">
    <source>
        <dbReference type="ARBA" id="ARBA00023239"/>
    </source>
</evidence>
<dbReference type="KEGG" id="bprl:CL2_08920"/>
<dbReference type="AlphaFoldDB" id="D4MZ65"/>
<reference evidence="5 6" key="1">
    <citation type="submission" date="2010-03" db="EMBL/GenBank/DDBJ databases">
        <title>The genome sequence of Clostridiales sp. SSC/2.</title>
        <authorList>
            <consortium name="metaHIT consortium -- http://www.metahit.eu/"/>
            <person name="Pajon A."/>
            <person name="Turner K."/>
            <person name="Parkhill J."/>
            <person name="Duncan S."/>
            <person name="Flint H."/>
        </authorList>
    </citation>
    <scope>NUCLEOTIDE SEQUENCE [LARGE SCALE GENOMIC DNA]</scope>
    <source>
        <strain evidence="5 6">SSC/2</strain>
    </source>
</reference>
<proteinExistence type="predicted"/>
<dbReference type="Pfam" id="PF02666">
    <property type="entry name" value="PS_Dcarbxylase"/>
    <property type="match status" value="1"/>
</dbReference>
<sequence>MRYADRDGNIYEEENGQDRLLHWMYTTMAGRASLKILIRPWVSKLGGAFLSSPISKCLIKGFVKNNHIDMSEYEKKNYKSYNEFFSRKIKEGKRPFPEDKTILGSPCDCKVSVYPIEEKTSFVVKDTRYTLDSLIRNRKIARHFQGGYAVILRLTVDDYHRYCYFDDGIKSENHRIDGVYHTVNPIANDHVKIYKENTREYTLMKTKHFGDALQMEVGALMVGKIVNHDGAGSMRRGIEKGYFQFGGSTIILLLEKDKVEIREELLERTKNQCETKIRQGEMIGKALVRP</sequence>
<dbReference type="STRING" id="649756.ERS852387_00801"/>
<reference evidence="5 6" key="2">
    <citation type="submission" date="2010-03" db="EMBL/GenBank/DDBJ databases">
        <authorList>
            <person name="Pajon A."/>
        </authorList>
    </citation>
    <scope>NUCLEOTIDE SEQUENCE [LARGE SCALE GENOMIC DNA]</scope>
    <source>
        <strain evidence="5 6">SSC/2</strain>
    </source>
</reference>
<dbReference type="PANTHER" id="PTHR10067">
    <property type="entry name" value="PHOSPHATIDYLSERINE DECARBOXYLASE"/>
    <property type="match status" value="1"/>
</dbReference>
<dbReference type="GO" id="GO:0004609">
    <property type="term" value="F:phosphatidylserine decarboxylase activity"/>
    <property type="evidence" value="ECO:0007669"/>
    <property type="project" value="UniProtKB-EC"/>
</dbReference>
<evidence type="ECO:0000313" key="6">
    <source>
        <dbReference type="Proteomes" id="UP000008960"/>
    </source>
</evidence>
<dbReference type="EC" id="4.1.1.65" evidence="5"/>
<name>D4MZ65_ANAHA</name>
<dbReference type="InterPro" id="IPR003817">
    <property type="entry name" value="PS_Dcarbxylase"/>
</dbReference>
<keyword evidence="2" id="KW-0865">Zymogen</keyword>
<evidence type="ECO:0000256" key="4">
    <source>
        <dbReference type="ARBA" id="ARBA00023317"/>
    </source>
</evidence>
<dbReference type="PATRIC" id="fig|245018.3.peg.1078"/>
<dbReference type="GO" id="GO:0008654">
    <property type="term" value="P:phospholipid biosynthetic process"/>
    <property type="evidence" value="ECO:0007669"/>
    <property type="project" value="InterPro"/>
</dbReference>
<keyword evidence="3 5" id="KW-0456">Lyase</keyword>
<keyword evidence="4" id="KW-0670">Pyruvate</keyword>
<evidence type="ECO:0000256" key="2">
    <source>
        <dbReference type="ARBA" id="ARBA00023145"/>
    </source>
</evidence>
<organism evidence="5 6">
    <name type="scientific">Anaerostipes hadrus</name>
    <dbReference type="NCBI Taxonomy" id="649756"/>
    <lineage>
        <taxon>Bacteria</taxon>
        <taxon>Bacillati</taxon>
        <taxon>Bacillota</taxon>
        <taxon>Clostridia</taxon>
        <taxon>Lachnospirales</taxon>
        <taxon>Lachnospiraceae</taxon>
        <taxon>Anaerostipes</taxon>
    </lineage>
</organism>
<evidence type="ECO:0000313" key="5">
    <source>
        <dbReference type="EMBL" id="CBL37910.1"/>
    </source>
</evidence>
<dbReference type="RefSeq" id="WP_008391895.1">
    <property type="nucleotide sequence ID" value="NC_021016.1"/>
</dbReference>
<accession>D4MZ65</accession>
<evidence type="ECO:0000256" key="1">
    <source>
        <dbReference type="ARBA" id="ARBA00022793"/>
    </source>
</evidence>
<dbReference type="Proteomes" id="UP000008960">
    <property type="component" value="Chromosome"/>
</dbReference>
<keyword evidence="1" id="KW-0210">Decarboxylase</keyword>
<gene>
    <name evidence="5" type="ORF">CL2_08920</name>
</gene>
<dbReference type="PANTHER" id="PTHR10067:SF17">
    <property type="entry name" value="PHOSPHATIDYLSERINE DECARBOXYLASE PROENZYME 2"/>
    <property type="match status" value="1"/>
</dbReference>
<dbReference type="EMBL" id="FP929061">
    <property type="protein sequence ID" value="CBL37910.1"/>
    <property type="molecule type" value="Genomic_DNA"/>
</dbReference>